<dbReference type="Gene3D" id="2.60.40.790">
    <property type="match status" value="1"/>
</dbReference>
<dbReference type="InterPro" id="IPR031107">
    <property type="entry name" value="Small_HSP"/>
</dbReference>
<gene>
    <name evidence="5" type="ORF">A2042_03075</name>
</gene>
<evidence type="ECO:0000256" key="2">
    <source>
        <dbReference type="RuleBase" id="RU003616"/>
    </source>
</evidence>
<evidence type="ECO:0000259" key="3">
    <source>
        <dbReference type="PROSITE" id="PS01031"/>
    </source>
</evidence>
<dbReference type="PROSITE" id="PS51203">
    <property type="entry name" value="CS"/>
    <property type="match status" value="1"/>
</dbReference>
<sequence>MAIVRWNPLDDIVSFQRRMNKFFEDTFLVKRHPDEKFGAGIWSPAVDIYETESDIVLKAELPEVDQKDIEIKIDENVLTLKGERRFEKETKEENYHRMERFYGSFSRSFTLPSGIEQEKIKAQYKDGVLKITMPKKAETKSKKITVEINSKIKG</sequence>
<dbReference type="PROSITE" id="PS01031">
    <property type="entry name" value="SHSP"/>
    <property type="match status" value="1"/>
</dbReference>
<dbReference type="InterPro" id="IPR002068">
    <property type="entry name" value="A-crystallin/Hsp20_dom"/>
</dbReference>
<evidence type="ECO:0000256" key="1">
    <source>
        <dbReference type="PROSITE-ProRule" id="PRU00285"/>
    </source>
</evidence>
<comment type="caution">
    <text evidence="5">The sequence shown here is derived from an EMBL/GenBank/DDBJ whole genome shotgun (WGS) entry which is preliminary data.</text>
</comment>
<dbReference type="EMBL" id="MGDB01000137">
    <property type="protein sequence ID" value="OGL38768.1"/>
    <property type="molecule type" value="Genomic_DNA"/>
</dbReference>
<dbReference type="Pfam" id="PF00011">
    <property type="entry name" value="HSP20"/>
    <property type="match status" value="1"/>
</dbReference>
<feature type="domain" description="SHSP" evidence="3">
    <location>
        <begin position="36"/>
        <end position="151"/>
    </location>
</feature>
<proteinExistence type="inferred from homology"/>
<dbReference type="InterPro" id="IPR008978">
    <property type="entry name" value="HSP20-like_chaperone"/>
</dbReference>
<accession>A0A1F7RC21</accession>
<evidence type="ECO:0000313" key="5">
    <source>
        <dbReference type="EMBL" id="OGL38768.1"/>
    </source>
</evidence>
<dbReference type="InterPro" id="IPR007052">
    <property type="entry name" value="CS_dom"/>
</dbReference>
<dbReference type="SUPFAM" id="SSF49764">
    <property type="entry name" value="HSP20-like chaperones"/>
    <property type="match status" value="1"/>
</dbReference>
<comment type="similarity">
    <text evidence="1 2">Belongs to the small heat shock protein (HSP20) family.</text>
</comment>
<dbReference type="Proteomes" id="UP000178526">
    <property type="component" value="Unassembled WGS sequence"/>
</dbReference>
<evidence type="ECO:0000313" key="6">
    <source>
        <dbReference type="Proteomes" id="UP000178526"/>
    </source>
</evidence>
<dbReference type="PANTHER" id="PTHR11527">
    <property type="entry name" value="HEAT-SHOCK PROTEIN 20 FAMILY MEMBER"/>
    <property type="match status" value="1"/>
</dbReference>
<protein>
    <submittedName>
        <fullName evidence="5">Molecular chaperone</fullName>
    </submittedName>
</protein>
<dbReference type="CDD" id="cd06464">
    <property type="entry name" value="ACD_sHsps-like"/>
    <property type="match status" value="1"/>
</dbReference>
<feature type="domain" description="CS" evidence="4">
    <location>
        <begin position="41"/>
        <end position="145"/>
    </location>
</feature>
<organism evidence="5 6">
    <name type="scientific">Candidatus Schekmanbacteria bacterium GWA2_38_11</name>
    <dbReference type="NCBI Taxonomy" id="1817876"/>
    <lineage>
        <taxon>Bacteria</taxon>
        <taxon>Candidatus Schekmaniibacteriota</taxon>
    </lineage>
</organism>
<name>A0A1F7RC21_9BACT</name>
<dbReference type="AlphaFoldDB" id="A0A1F7RC21"/>
<reference evidence="5 6" key="1">
    <citation type="journal article" date="2016" name="Nat. Commun.">
        <title>Thousands of microbial genomes shed light on interconnected biogeochemical processes in an aquifer system.</title>
        <authorList>
            <person name="Anantharaman K."/>
            <person name="Brown C.T."/>
            <person name="Hug L.A."/>
            <person name="Sharon I."/>
            <person name="Castelle C.J."/>
            <person name="Probst A.J."/>
            <person name="Thomas B.C."/>
            <person name="Singh A."/>
            <person name="Wilkins M.J."/>
            <person name="Karaoz U."/>
            <person name="Brodie E.L."/>
            <person name="Williams K.H."/>
            <person name="Hubbard S.S."/>
            <person name="Banfield J.F."/>
        </authorList>
    </citation>
    <scope>NUCLEOTIDE SEQUENCE [LARGE SCALE GENOMIC DNA]</scope>
</reference>
<evidence type="ECO:0000259" key="4">
    <source>
        <dbReference type="PROSITE" id="PS51203"/>
    </source>
</evidence>